<feature type="transmembrane region" description="Helical" evidence="1">
    <location>
        <begin position="439"/>
        <end position="460"/>
    </location>
</feature>
<sequence length="523" mass="62387">MSNKNCFDTCIDNRLNVEKFINSLDKDKWDKKENAITNNLEYNQYTYFYDNVRDAIYGKKLTDEYKFECAYKFRKSIYSLSKKTLPKKDLEIVYNYEYVGKLSEYKIRIKKKDKDEKHYSLDIKNIKLKIYDTGVAVLSYFLDNYEYKHPGDILNINDYGRRIYPQYYPLDKVQNSFLATELSIVLDKEITENFNYDIYKEYNRISKTILTLLGDKFKCIKEEAKKDDIFINPVIDDRMFTICIYRNNVMSKFLTNNENDRYLKSDFWYKYIFVDNDSPTCQDEYMSKELLKKSTYTRWKNYQTLFGVSRYSFMAIKSEPEKGDDDFLVNHFKTLYYEMVLLALTQRASILRFSDEVSKITQLDKDEALEKTKQLQKHYLWFVNKLSFREVTAQEQGIELYDKLIEMMRIEKDIEKLDKEIDEVNSYAAFISNEKTNNLLNIVTFTGIGIAFMTLIATIAGLKKEDMGLKWVLKYQYIPFAIVICCITFFKKMANKPKSLKNILWVMRISAIIGIIYYLRIIK</sequence>
<organism evidence="2 3">
    <name type="scientific">Clostridium brassicae</name>
    <dbReference type="NCBI Taxonomy" id="2999072"/>
    <lineage>
        <taxon>Bacteria</taxon>
        <taxon>Bacillati</taxon>
        <taxon>Bacillota</taxon>
        <taxon>Clostridia</taxon>
        <taxon>Eubacteriales</taxon>
        <taxon>Clostridiaceae</taxon>
        <taxon>Clostridium</taxon>
    </lineage>
</organism>
<keyword evidence="1" id="KW-0472">Membrane</keyword>
<keyword evidence="1" id="KW-1133">Transmembrane helix</keyword>
<evidence type="ECO:0000313" key="2">
    <source>
        <dbReference type="EMBL" id="MCY6958370.1"/>
    </source>
</evidence>
<proteinExistence type="predicted"/>
<feature type="transmembrane region" description="Helical" evidence="1">
    <location>
        <begin position="472"/>
        <end position="490"/>
    </location>
</feature>
<comment type="caution">
    <text evidence="2">The sequence shown here is derived from an EMBL/GenBank/DDBJ whole genome shotgun (WGS) entry which is preliminary data.</text>
</comment>
<protein>
    <submittedName>
        <fullName evidence="2">Uncharacterized protein</fullName>
    </submittedName>
</protein>
<name>A0ABT4D7X6_9CLOT</name>
<dbReference type="EMBL" id="JAPQFJ010000005">
    <property type="protein sequence ID" value="MCY6958370.1"/>
    <property type="molecule type" value="Genomic_DNA"/>
</dbReference>
<evidence type="ECO:0000256" key="1">
    <source>
        <dbReference type="SAM" id="Phobius"/>
    </source>
</evidence>
<reference evidence="2" key="1">
    <citation type="submission" date="2022-12" db="EMBL/GenBank/DDBJ databases">
        <title>Clostridium sp. nov., isolated from industrial wastewater.</title>
        <authorList>
            <person name="Jiayan W."/>
        </authorList>
    </citation>
    <scope>NUCLEOTIDE SEQUENCE</scope>
    <source>
        <strain evidence="2">ZC22-4</strain>
    </source>
</reference>
<keyword evidence="3" id="KW-1185">Reference proteome</keyword>
<dbReference type="RefSeq" id="WP_268060783.1">
    <property type="nucleotide sequence ID" value="NZ_JAPQFJ010000005.1"/>
</dbReference>
<accession>A0ABT4D7X6</accession>
<feature type="transmembrane region" description="Helical" evidence="1">
    <location>
        <begin position="502"/>
        <end position="519"/>
    </location>
</feature>
<gene>
    <name evidence="2" type="ORF">OW729_07115</name>
</gene>
<evidence type="ECO:0000313" key="3">
    <source>
        <dbReference type="Proteomes" id="UP001144612"/>
    </source>
</evidence>
<dbReference type="Proteomes" id="UP001144612">
    <property type="component" value="Unassembled WGS sequence"/>
</dbReference>
<keyword evidence="1" id="KW-0812">Transmembrane</keyword>